<dbReference type="EMBL" id="KI912115">
    <property type="protein sequence ID" value="ETS78554.1"/>
    <property type="molecule type" value="Genomic_DNA"/>
</dbReference>
<reference evidence="4" key="1">
    <citation type="journal article" date="2015" name="BMC Genomics">
        <title>Genomic and transcriptomic analysis of the endophytic fungus Pestalotiopsis fici reveals its lifestyle and high potential for synthesis of natural products.</title>
        <authorList>
            <person name="Wang X."/>
            <person name="Zhang X."/>
            <person name="Liu L."/>
            <person name="Xiang M."/>
            <person name="Wang W."/>
            <person name="Sun X."/>
            <person name="Che Y."/>
            <person name="Guo L."/>
            <person name="Liu G."/>
            <person name="Guo L."/>
            <person name="Wang C."/>
            <person name="Yin W.B."/>
            <person name="Stadler M."/>
            <person name="Zhang X."/>
            <person name="Liu X."/>
        </authorList>
    </citation>
    <scope>NUCLEOTIDE SEQUENCE [LARGE SCALE GENOMIC DNA]</scope>
    <source>
        <strain evidence="4">W106-1 / CGMCC3.15140</strain>
    </source>
</reference>
<dbReference type="OrthoDB" id="2498029at2759"/>
<sequence>MAGPSAQLRPYDSVLPYKRVEFSTYDSTTLRGNLYHGTNAPKQAPIVIFTHGIGLVKEQYLENWFRHFLQAGYHVLTYDNRCFGDSDGLPRNHFNWVLQAEDFIDAVTYVCSLPEVNSDRVFGWGVAHSGGLIAIAAALDKRIAGIIMFLPCIDGAWDKSRWGEETWKAAQRHRYQGKLSDAESIPFWPLTDDQAAGVGGSVLSGDYVRDWSVVAQTLAKQGGNTSFTGRLTLASFWEDFNTRPTDWFAAIQAPVLWVMATNDVVCGPLEFTRGWYDKLQCPKEICVLDGEHLAQYFNPGFPKSVEAMLSFLGKHAA</sequence>
<name>W3WXN6_PESFW</name>
<organism evidence="3 4">
    <name type="scientific">Pestalotiopsis fici (strain W106-1 / CGMCC3.15140)</name>
    <dbReference type="NCBI Taxonomy" id="1229662"/>
    <lineage>
        <taxon>Eukaryota</taxon>
        <taxon>Fungi</taxon>
        <taxon>Dikarya</taxon>
        <taxon>Ascomycota</taxon>
        <taxon>Pezizomycotina</taxon>
        <taxon>Sordariomycetes</taxon>
        <taxon>Xylariomycetidae</taxon>
        <taxon>Amphisphaeriales</taxon>
        <taxon>Sporocadaceae</taxon>
        <taxon>Pestalotiopsis</taxon>
    </lineage>
</organism>
<keyword evidence="4" id="KW-1185">Reference proteome</keyword>
<evidence type="ECO:0000256" key="1">
    <source>
        <dbReference type="ARBA" id="ARBA00029464"/>
    </source>
</evidence>
<dbReference type="InParanoid" id="W3WXN6"/>
<dbReference type="InterPro" id="IPR051411">
    <property type="entry name" value="Polyketide_trans_af380"/>
</dbReference>
<accession>W3WXN6</accession>
<dbReference type="HOGENOM" id="CLU_048587_1_1_1"/>
<dbReference type="Proteomes" id="UP000030651">
    <property type="component" value="Unassembled WGS sequence"/>
</dbReference>
<dbReference type="Pfam" id="PF12697">
    <property type="entry name" value="Abhydrolase_6"/>
    <property type="match status" value="1"/>
</dbReference>
<dbReference type="Gene3D" id="3.40.50.1820">
    <property type="entry name" value="alpha/beta hydrolase"/>
    <property type="match status" value="1"/>
</dbReference>
<dbReference type="PANTHER" id="PTHR47751:SF2">
    <property type="entry name" value="DLTD N-TERMINAL DOMAIN PROTEIN (AFU_ORTHOLOGUE AFUA_8G00380)-RELATED"/>
    <property type="match status" value="1"/>
</dbReference>
<comment type="similarity">
    <text evidence="1">Belongs to the polyketide transferase af380 family.</text>
</comment>
<gene>
    <name evidence="3" type="ORF">PFICI_10616</name>
</gene>
<dbReference type="Gene3D" id="1.10.10.800">
    <property type="match status" value="1"/>
</dbReference>
<dbReference type="InterPro" id="IPR000073">
    <property type="entry name" value="AB_hydrolase_1"/>
</dbReference>
<evidence type="ECO:0000313" key="3">
    <source>
        <dbReference type="EMBL" id="ETS78554.1"/>
    </source>
</evidence>
<proteinExistence type="inferred from homology"/>
<protein>
    <recommendedName>
        <fullName evidence="2">AB hydrolase-1 domain-containing protein</fullName>
    </recommendedName>
</protein>
<feature type="domain" description="AB hydrolase-1" evidence="2">
    <location>
        <begin position="47"/>
        <end position="292"/>
    </location>
</feature>
<dbReference type="PANTHER" id="PTHR47751">
    <property type="entry name" value="SUPERFAMILY HYDROLASE, PUTATIVE (AFU_ORTHOLOGUE AFUA_2G16580)-RELATED"/>
    <property type="match status" value="1"/>
</dbReference>
<dbReference type="KEGG" id="pfy:PFICI_10616"/>
<evidence type="ECO:0000313" key="4">
    <source>
        <dbReference type="Proteomes" id="UP000030651"/>
    </source>
</evidence>
<dbReference type="AlphaFoldDB" id="W3WXN6"/>
<dbReference type="OMA" id="MHEPTGV"/>
<dbReference type="RefSeq" id="XP_007837388.1">
    <property type="nucleotide sequence ID" value="XM_007839197.1"/>
</dbReference>
<dbReference type="SUPFAM" id="SSF53474">
    <property type="entry name" value="alpha/beta-Hydrolases"/>
    <property type="match status" value="1"/>
</dbReference>
<evidence type="ECO:0000259" key="2">
    <source>
        <dbReference type="Pfam" id="PF12697"/>
    </source>
</evidence>
<dbReference type="InterPro" id="IPR029058">
    <property type="entry name" value="AB_hydrolase_fold"/>
</dbReference>
<dbReference type="GeneID" id="19275629"/>
<dbReference type="eggNOG" id="ENOG502RZEK">
    <property type="taxonomic scope" value="Eukaryota"/>
</dbReference>